<organism evidence="7 8">
    <name type="scientific">Helicobacter anseris</name>
    <dbReference type="NCBI Taxonomy" id="375926"/>
    <lineage>
        <taxon>Bacteria</taxon>
        <taxon>Pseudomonadati</taxon>
        <taxon>Campylobacterota</taxon>
        <taxon>Epsilonproteobacteria</taxon>
        <taxon>Campylobacterales</taxon>
        <taxon>Helicobacteraceae</taxon>
        <taxon>Helicobacter</taxon>
    </lineage>
</organism>
<dbReference type="EMBL" id="NXLX01000001">
    <property type="protein sequence ID" value="RDU74611.1"/>
    <property type="molecule type" value="Genomic_DNA"/>
</dbReference>
<accession>A0A3D8JCG3</accession>
<dbReference type="PANTHER" id="PTHR42913">
    <property type="entry name" value="APOPTOSIS-INDUCING FACTOR 1"/>
    <property type="match status" value="1"/>
</dbReference>
<evidence type="ECO:0000313" key="7">
    <source>
        <dbReference type="EMBL" id="RDU74611.1"/>
    </source>
</evidence>
<evidence type="ECO:0000256" key="5">
    <source>
        <dbReference type="ARBA" id="ARBA00023002"/>
    </source>
</evidence>
<evidence type="ECO:0000313" key="8">
    <source>
        <dbReference type="Proteomes" id="UP000256695"/>
    </source>
</evidence>
<dbReference type="InterPro" id="IPR036188">
    <property type="entry name" value="FAD/NAD-bd_sf"/>
</dbReference>
<dbReference type="RefSeq" id="WP_115578320.1">
    <property type="nucleotide sequence ID" value="NZ_NXLX01000001.1"/>
</dbReference>
<evidence type="ECO:0000256" key="3">
    <source>
        <dbReference type="ARBA" id="ARBA00022630"/>
    </source>
</evidence>
<name>A0A3D8JCG3_9HELI</name>
<dbReference type="Pfam" id="PF07992">
    <property type="entry name" value="Pyr_redox_2"/>
    <property type="match status" value="1"/>
</dbReference>
<dbReference type="GO" id="GO:0003955">
    <property type="term" value="F:NAD(P)H dehydrogenase (quinone) activity"/>
    <property type="evidence" value="ECO:0007669"/>
    <property type="project" value="TreeGrafter"/>
</dbReference>
<dbReference type="GO" id="GO:0019646">
    <property type="term" value="P:aerobic electron transport chain"/>
    <property type="evidence" value="ECO:0007669"/>
    <property type="project" value="TreeGrafter"/>
</dbReference>
<keyword evidence="8" id="KW-1185">Reference proteome</keyword>
<evidence type="ECO:0000259" key="6">
    <source>
        <dbReference type="Pfam" id="PF07992"/>
    </source>
</evidence>
<evidence type="ECO:0000256" key="1">
    <source>
        <dbReference type="ARBA" id="ARBA00001974"/>
    </source>
</evidence>
<dbReference type="Proteomes" id="UP000256695">
    <property type="component" value="Unassembled WGS sequence"/>
</dbReference>
<dbReference type="PANTHER" id="PTHR42913:SF3">
    <property type="entry name" value="64 KDA MITOCHONDRIAL NADH DEHYDROGENASE (EUROFUNG)"/>
    <property type="match status" value="1"/>
</dbReference>
<gene>
    <name evidence="7" type="ORF">CQA57_00745</name>
</gene>
<sequence length="393" mass="44289">MKNVVVLGAGYGSISFLKKLHPKVFDFAKVTLISKYDYHYISILLHEVVGGINNETTFLIRDIIPNQVCFVNDEVVEITQDKIICKNEHYAYDYLVVGLGFQSDDFGIQGVKEFSFPIEDFKNASLLNQKIVSQIDRYKQTKDESDLRFIVCGGGFSGIETIGALLVGLKQICLQKSVDFNLVEIVCIEAMLDILPMFPNELVNKAKIFLKDCGVKLATGCKILRCENRRVVVQESEKERIFDGGLIIWTAGVKGNLVIEKSEFFTSHRSKVEVDSYLQPIAQKNQDLMKNIYIIGDCCMLKDPDTNRFYPPTGQIAIKQGEYLGKAFSNRILGLGVEKFTYKSQGTVCSIGDKYAIGLVGKNKISGFFAMRLKRVIEKKWLFKILGLKGLFK</sequence>
<dbReference type="InterPro" id="IPR051169">
    <property type="entry name" value="NADH-Q_oxidoreductase"/>
</dbReference>
<dbReference type="Gene3D" id="3.50.50.100">
    <property type="match status" value="1"/>
</dbReference>
<proteinExistence type="inferred from homology"/>
<reference evidence="7 8" key="1">
    <citation type="submission" date="2018-04" db="EMBL/GenBank/DDBJ databases">
        <title>Novel Campyloabacter and Helicobacter Species and Strains.</title>
        <authorList>
            <person name="Mannion A.J."/>
            <person name="Shen Z."/>
            <person name="Fox J.G."/>
        </authorList>
    </citation>
    <scope>NUCLEOTIDE SEQUENCE [LARGE SCALE GENOMIC DNA]</scope>
    <source>
        <strain evidence="7 8">MIT 04-9362</strain>
    </source>
</reference>
<evidence type="ECO:0000256" key="4">
    <source>
        <dbReference type="ARBA" id="ARBA00022827"/>
    </source>
</evidence>
<keyword evidence="5" id="KW-0560">Oxidoreductase</keyword>
<dbReference type="OrthoDB" id="9781621at2"/>
<dbReference type="AlphaFoldDB" id="A0A3D8JCG3"/>
<comment type="cofactor">
    <cofactor evidence="1">
        <name>FAD</name>
        <dbReference type="ChEBI" id="CHEBI:57692"/>
    </cofactor>
</comment>
<dbReference type="InterPro" id="IPR023753">
    <property type="entry name" value="FAD/NAD-binding_dom"/>
</dbReference>
<feature type="domain" description="FAD/NAD(P)-binding" evidence="6">
    <location>
        <begin position="3"/>
        <end position="321"/>
    </location>
</feature>
<comment type="similarity">
    <text evidence="2">Belongs to the NADH dehydrogenase family.</text>
</comment>
<keyword evidence="3" id="KW-0285">Flavoprotein</keyword>
<evidence type="ECO:0000256" key="2">
    <source>
        <dbReference type="ARBA" id="ARBA00005272"/>
    </source>
</evidence>
<dbReference type="SUPFAM" id="SSF51905">
    <property type="entry name" value="FAD/NAD(P)-binding domain"/>
    <property type="match status" value="2"/>
</dbReference>
<keyword evidence="4" id="KW-0274">FAD</keyword>
<protein>
    <submittedName>
        <fullName evidence="7">NAD(P)/FAD-dependent oxidoreductase</fullName>
    </submittedName>
</protein>
<comment type="caution">
    <text evidence="7">The sequence shown here is derived from an EMBL/GenBank/DDBJ whole genome shotgun (WGS) entry which is preliminary data.</text>
</comment>